<keyword evidence="6" id="KW-0675">Receptor</keyword>
<dbReference type="Proteomes" id="UP000663828">
    <property type="component" value="Unassembled WGS sequence"/>
</dbReference>
<dbReference type="Proteomes" id="UP000663852">
    <property type="component" value="Unassembled WGS sequence"/>
</dbReference>
<proteinExistence type="predicted"/>
<feature type="domain" description="G-protein coupled receptors family 1 profile" evidence="9">
    <location>
        <begin position="39"/>
        <end position="287"/>
    </location>
</feature>
<evidence type="ECO:0000256" key="3">
    <source>
        <dbReference type="ARBA" id="ARBA00022989"/>
    </source>
</evidence>
<name>A0A814ZC19_ADIRI</name>
<dbReference type="Gene3D" id="1.20.1070.10">
    <property type="entry name" value="Rhodopsin 7-helix transmembrane proteins"/>
    <property type="match status" value="1"/>
</dbReference>
<keyword evidence="3 8" id="KW-1133">Transmembrane helix</keyword>
<comment type="subcellular location">
    <subcellularLocation>
        <location evidence="1">Membrane</location>
        <topology evidence="1">Multi-pass membrane protein</topology>
    </subcellularLocation>
</comment>
<dbReference type="InterPro" id="IPR000276">
    <property type="entry name" value="GPCR_Rhodpsn"/>
</dbReference>
<keyword evidence="5 8" id="KW-0472">Membrane</keyword>
<feature type="transmembrane region" description="Helical" evidence="8">
    <location>
        <begin position="144"/>
        <end position="163"/>
    </location>
</feature>
<keyword evidence="4" id="KW-0297">G-protein coupled receptor</keyword>
<dbReference type="AlphaFoldDB" id="A0A814ZC19"/>
<feature type="transmembrane region" description="Helical" evidence="8">
    <location>
        <begin position="237"/>
        <end position="258"/>
    </location>
</feature>
<evidence type="ECO:0000313" key="10">
    <source>
        <dbReference type="EMBL" id="CAF1243185.1"/>
    </source>
</evidence>
<evidence type="ECO:0000256" key="2">
    <source>
        <dbReference type="ARBA" id="ARBA00022692"/>
    </source>
</evidence>
<dbReference type="GO" id="GO:0005886">
    <property type="term" value="C:plasma membrane"/>
    <property type="evidence" value="ECO:0007669"/>
    <property type="project" value="TreeGrafter"/>
</dbReference>
<evidence type="ECO:0000313" key="12">
    <source>
        <dbReference type="Proteomes" id="UP000663828"/>
    </source>
</evidence>
<evidence type="ECO:0000256" key="5">
    <source>
        <dbReference type="ARBA" id="ARBA00023136"/>
    </source>
</evidence>
<accession>A0A814ZC19</accession>
<keyword evidence="12" id="KW-1185">Reference proteome</keyword>
<evidence type="ECO:0000259" key="9">
    <source>
        <dbReference type="PROSITE" id="PS50262"/>
    </source>
</evidence>
<dbReference type="CDD" id="cd00637">
    <property type="entry name" value="7tm_classA_rhodopsin-like"/>
    <property type="match status" value="1"/>
</dbReference>
<sequence>MSNTTAVSTQADLINQIYLYNQIFTRYTLGFALTMGNFGSILDILVFSQAHMRKNTCSMYFLACAISELFTFNVGDSTRMLNFGYKISIYNMFDWLCRVRYYITFAFVAIPHYFIILASIDRYFASSRNARRRQWSSPRIARRLIIGNILLWLIVYSHCLIYYTNQTGQCSTYGDAYDWFLRIQDAICAAFLPLMLMCIFGWLTLKNIWAIGKQIRPNQEDQTLNTMSRKDVQLIKLLIYQVAIFSLLFMPQPCFFIYDLSTYYTPKSPVRVAIEFFINNAVHCLVYIKFSCTILINLSTSKLFRFELYRLIQTKIFRRKRQHAVIIATHRGTEHH</sequence>
<feature type="transmembrane region" description="Helical" evidence="8">
    <location>
        <begin position="101"/>
        <end position="124"/>
    </location>
</feature>
<dbReference type="EMBL" id="CAJNOR010002068">
    <property type="protein sequence ID" value="CAF1243185.1"/>
    <property type="molecule type" value="Genomic_DNA"/>
</dbReference>
<evidence type="ECO:0000256" key="6">
    <source>
        <dbReference type="ARBA" id="ARBA00023170"/>
    </source>
</evidence>
<dbReference type="InterPro" id="IPR017452">
    <property type="entry name" value="GPCR_Rhodpsn_7TM"/>
</dbReference>
<comment type="caution">
    <text evidence="10">The sequence shown here is derived from an EMBL/GenBank/DDBJ whole genome shotgun (WGS) entry which is preliminary data.</text>
</comment>
<dbReference type="PANTHER" id="PTHR24243:SF230">
    <property type="entry name" value="G-PROTEIN COUPLED RECEPTORS FAMILY 1 PROFILE DOMAIN-CONTAINING PROTEIN"/>
    <property type="match status" value="1"/>
</dbReference>
<protein>
    <recommendedName>
        <fullName evidence="9">G-protein coupled receptors family 1 profile domain-containing protein</fullName>
    </recommendedName>
</protein>
<feature type="transmembrane region" description="Helical" evidence="8">
    <location>
        <begin position="27"/>
        <end position="47"/>
    </location>
</feature>
<dbReference type="PROSITE" id="PS50262">
    <property type="entry name" value="G_PROTEIN_RECEP_F1_2"/>
    <property type="match status" value="1"/>
</dbReference>
<evidence type="ECO:0000256" key="1">
    <source>
        <dbReference type="ARBA" id="ARBA00004141"/>
    </source>
</evidence>
<dbReference type="SUPFAM" id="SSF81321">
    <property type="entry name" value="Family A G protein-coupled receptor-like"/>
    <property type="match status" value="1"/>
</dbReference>
<dbReference type="EMBL" id="CAJNOJ010000512">
    <property type="protein sequence ID" value="CAF1472516.1"/>
    <property type="molecule type" value="Genomic_DNA"/>
</dbReference>
<dbReference type="GO" id="GO:0004930">
    <property type="term" value="F:G protein-coupled receptor activity"/>
    <property type="evidence" value="ECO:0007669"/>
    <property type="project" value="UniProtKB-KW"/>
</dbReference>
<evidence type="ECO:0000256" key="4">
    <source>
        <dbReference type="ARBA" id="ARBA00023040"/>
    </source>
</evidence>
<keyword evidence="2 8" id="KW-0812">Transmembrane</keyword>
<reference evidence="10" key="1">
    <citation type="submission" date="2021-02" db="EMBL/GenBank/DDBJ databases">
        <authorList>
            <person name="Nowell W R."/>
        </authorList>
    </citation>
    <scope>NUCLEOTIDE SEQUENCE</scope>
</reference>
<gene>
    <name evidence="11" type="ORF">EDS130_LOCUS40889</name>
    <name evidence="10" type="ORF">XAT740_LOCUS25848</name>
</gene>
<feature type="transmembrane region" description="Helical" evidence="8">
    <location>
        <begin position="183"/>
        <end position="205"/>
    </location>
</feature>
<feature type="transmembrane region" description="Helical" evidence="8">
    <location>
        <begin position="278"/>
        <end position="298"/>
    </location>
</feature>
<organism evidence="10 12">
    <name type="scientific">Adineta ricciae</name>
    <name type="common">Rotifer</name>
    <dbReference type="NCBI Taxonomy" id="249248"/>
    <lineage>
        <taxon>Eukaryota</taxon>
        <taxon>Metazoa</taxon>
        <taxon>Spiralia</taxon>
        <taxon>Gnathifera</taxon>
        <taxon>Rotifera</taxon>
        <taxon>Eurotatoria</taxon>
        <taxon>Bdelloidea</taxon>
        <taxon>Adinetida</taxon>
        <taxon>Adinetidae</taxon>
        <taxon>Adineta</taxon>
    </lineage>
</organism>
<evidence type="ECO:0000256" key="8">
    <source>
        <dbReference type="SAM" id="Phobius"/>
    </source>
</evidence>
<dbReference type="Pfam" id="PF00001">
    <property type="entry name" value="7tm_1"/>
    <property type="match status" value="1"/>
</dbReference>
<dbReference type="PANTHER" id="PTHR24243">
    <property type="entry name" value="G-PROTEIN COUPLED RECEPTOR"/>
    <property type="match status" value="1"/>
</dbReference>
<evidence type="ECO:0000313" key="11">
    <source>
        <dbReference type="EMBL" id="CAF1472516.1"/>
    </source>
</evidence>
<keyword evidence="7" id="KW-0807">Transducer</keyword>
<evidence type="ECO:0000256" key="7">
    <source>
        <dbReference type="ARBA" id="ARBA00023224"/>
    </source>
</evidence>